<keyword evidence="1" id="KW-0472">Membrane</keyword>
<organism evidence="2 3">
    <name type="scientific">Cuscuta epithymum</name>
    <dbReference type="NCBI Taxonomy" id="186058"/>
    <lineage>
        <taxon>Eukaryota</taxon>
        <taxon>Viridiplantae</taxon>
        <taxon>Streptophyta</taxon>
        <taxon>Embryophyta</taxon>
        <taxon>Tracheophyta</taxon>
        <taxon>Spermatophyta</taxon>
        <taxon>Magnoliopsida</taxon>
        <taxon>eudicotyledons</taxon>
        <taxon>Gunneridae</taxon>
        <taxon>Pentapetalae</taxon>
        <taxon>asterids</taxon>
        <taxon>lamiids</taxon>
        <taxon>Solanales</taxon>
        <taxon>Convolvulaceae</taxon>
        <taxon>Cuscuteae</taxon>
        <taxon>Cuscuta</taxon>
        <taxon>Cuscuta subgen. Cuscuta</taxon>
    </lineage>
</organism>
<name>A0AAV0DHR3_9ASTE</name>
<reference evidence="2" key="1">
    <citation type="submission" date="2022-07" db="EMBL/GenBank/DDBJ databases">
        <authorList>
            <person name="Macas J."/>
            <person name="Novak P."/>
            <person name="Neumann P."/>
        </authorList>
    </citation>
    <scope>NUCLEOTIDE SEQUENCE</scope>
</reference>
<evidence type="ECO:0000313" key="3">
    <source>
        <dbReference type="Proteomes" id="UP001152523"/>
    </source>
</evidence>
<keyword evidence="1" id="KW-1133">Transmembrane helix</keyword>
<keyword evidence="1" id="KW-0812">Transmembrane</keyword>
<accession>A0AAV0DHR3</accession>
<keyword evidence="3" id="KW-1185">Reference proteome</keyword>
<sequence length="136" mass="15347">MLLDKEILRCPRLARVPESAWMLEFVEVLFQLLRQPRVLSASGERVASITLTPPEPASRTGKKKTLIWISIMVVGQINDSERLCSTEFPLLVVCQINYSSFSVAGDVGILDLIFSFLVWTIYFLSVCFCVVIQQCC</sequence>
<gene>
    <name evidence="2" type="ORF">CEPIT_LOCUS15525</name>
</gene>
<protein>
    <submittedName>
        <fullName evidence="2">Uncharacterized protein</fullName>
    </submittedName>
</protein>
<dbReference type="EMBL" id="CAMAPF010000109">
    <property type="protein sequence ID" value="CAH9101131.1"/>
    <property type="molecule type" value="Genomic_DNA"/>
</dbReference>
<comment type="caution">
    <text evidence="2">The sequence shown here is derived from an EMBL/GenBank/DDBJ whole genome shotgun (WGS) entry which is preliminary data.</text>
</comment>
<evidence type="ECO:0000313" key="2">
    <source>
        <dbReference type="EMBL" id="CAH9101131.1"/>
    </source>
</evidence>
<feature type="transmembrane region" description="Helical" evidence="1">
    <location>
        <begin position="112"/>
        <end position="132"/>
    </location>
</feature>
<evidence type="ECO:0000256" key="1">
    <source>
        <dbReference type="SAM" id="Phobius"/>
    </source>
</evidence>
<dbReference type="AlphaFoldDB" id="A0AAV0DHR3"/>
<dbReference type="Proteomes" id="UP001152523">
    <property type="component" value="Unassembled WGS sequence"/>
</dbReference>
<proteinExistence type="predicted"/>